<evidence type="ECO:0000313" key="3">
    <source>
        <dbReference type="Proteomes" id="UP000199501"/>
    </source>
</evidence>
<dbReference type="Proteomes" id="UP000199501">
    <property type="component" value="Unassembled WGS sequence"/>
</dbReference>
<proteinExistence type="predicted"/>
<name>A0A1G6RIF2_9PSEU</name>
<dbReference type="STRING" id="1271860.SAMN05216174_106360"/>
<feature type="transmembrane region" description="Helical" evidence="1">
    <location>
        <begin position="7"/>
        <end position="29"/>
    </location>
</feature>
<sequence>MRWNHVLGNAIMTAVFALALLLGAFYLYKGGFDDLNVAGFVVLAVVPGAFVGTFLRRWKLVVGPETVVVRREALITLRWSDFQEVKAVSRNRDRLVFTTGDVESANPLTPLTKRVTARLRKSGADQSVDLVLFFRDWRKSDLPEILGQARQG</sequence>
<evidence type="ECO:0000313" key="2">
    <source>
        <dbReference type="EMBL" id="SDD04231.1"/>
    </source>
</evidence>
<evidence type="ECO:0000256" key="1">
    <source>
        <dbReference type="SAM" id="Phobius"/>
    </source>
</evidence>
<feature type="transmembrane region" description="Helical" evidence="1">
    <location>
        <begin position="35"/>
        <end position="55"/>
    </location>
</feature>
<keyword evidence="1" id="KW-1133">Transmembrane helix</keyword>
<gene>
    <name evidence="2" type="ORF">SAMN05216174_106360</name>
</gene>
<dbReference type="EMBL" id="FMZZ01000006">
    <property type="protein sequence ID" value="SDD04231.1"/>
    <property type="molecule type" value="Genomic_DNA"/>
</dbReference>
<dbReference type="AlphaFoldDB" id="A0A1G6RIF2"/>
<evidence type="ECO:0008006" key="4">
    <source>
        <dbReference type="Google" id="ProtNLM"/>
    </source>
</evidence>
<reference evidence="3" key="1">
    <citation type="submission" date="2016-10" db="EMBL/GenBank/DDBJ databases">
        <authorList>
            <person name="Varghese N."/>
            <person name="Submissions S."/>
        </authorList>
    </citation>
    <scope>NUCLEOTIDE SEQUENCE [LARGE SCALE GENOMIC DNA]</scope>
    <source>
        <strain evidence="3">IBRC-M 10403</strain>
    </source>
</reference>
<protein>
    <recommendedName>
        <fullName evidence="4">PH domain-containing protein</fullName>
    </recommendedName>
</protein>
<keyword evidence="3" id="KW-1185">Reference proteome</keyword>
<keyword evidence="1" id="KW-0812">Transmembrane</keyword>
<keyword evidence="1" id="KW-0472">Membrane</keyword>
<organism evidence="2 3">
    <name type="scientific">Actinokineospora iranica</name>
    <dbReference type="NCBI Taxonomy" id="1271860"/>
    <lineage>
        <taxon>Bacteria</taxon>
        <taxon>Bacillati</taxon>
        <taxon>Actinomycetota</taxon>
        <taxon>Actinomycetes</taxon>
        <taxon>Pseudonocardiales</taxon>
        <taxon>Pseudonocardiaceae</taxon>
        <taxon>Actinokineospora</taxon>
    </lineage>
</organism>
<accession>A0A1G6RIF2</accession>